<gene>
    <name evidence="2" type="ORF">GA0061071_1266</name>
</gene>
<name>A0A1C4EF67_9ENTR</name>
<dbReference type="EMBL" id="FMAY01000026">
    <property type="protein sequence ID" value="SCC42237.1"/>
    <property type="molecule type" value="Genomic_DNA"/>
</dbReference>
<keyword evidence="1" id="KW-0472">Membrane</keyword>
<proteinExistence type="predicted"/>
<keyword evidence="3" id="KW-1185">Reference proteome</keyword>
<accession>A0A1C4EF67</accession>
<dbReference type="AlphaFoldDB" id="A0A1C4EF67"/>
<keyword evidence="1" id="KW-0812">Transmembrane</keyword>
<feature type="transmembrane region" description="Helical" evidence="1">
    <location>
        <begin position="22"/>
        <end position="43"/>
    </location>
</feature>
<evidence type="ECO:0000313" key="2">
    <source>
        <dbReference type="EMBL" id="SCC42237.1"/>
    </source>
</evidence>
<sequence>MNFLVELFAKAKPAVDDGGGSLIPAAMGFFIVAFFVAIISSVVSSAFRGASKSAEVSMSNAKKYHIALIKEQYRRKKGE</sequence>
<organism evidence="2 3">
    <name type="scientific">Kosakonia oryzendophytica</name>
    <dbReference type="NCBI Taxonomy" id="1005665"/>
    <lineage>
        <taxon>Bacteria</taxon>
        <taxon>Pseudomonadati</taxon>
        <taxon>Pseudomonadota</taxon>
        <taxon>Gammaproteobacteria</taxon>
        <taxon>Enterobacterales</taxon>
        <taxon>Enterobacteriaceae</taxon>
        <taxon>Kosakonia</taxon>
    </lineage>
</organism>
<keyword evidence="1" id="KW-1133">Transmembrane helix</keyword>
<evidence type="ECO:0000256" key="1">
    <source>
        <dbReference type="SAM" id="Phobius"/>
    </source>
</evidence>
<dbReference type="Proteomes" id="UP000198975">
    <property type="component" value="Unassembled WGS sequence"/>
</dbReference>
<reference evidence="3" key="1">
    <citation type="submission" date="2016-08" db="EMBL/GenBank/DDBJ databases">
        <authorList>
            <person name="Varghese N."/>
            <person name="Submissions Spin"/>
        </authorList>
    </citation>
    <scope>NUCLEOTIDE SEQUENCE [LARGE SCALE GENOMIC DNA]</scope>
    <source>
        <strain evidence="3">REICA_082</strain>
    </source>
</reference>
<protein>
    <submittedName>
        <fullName evidence="2">Uncharacterized protein</fullName>
    </submittedName>
</protein>
<evidence type="ECO:0000313" key="3">
    <source>
        <dbReference type="Proteomes" id="UP000198975"/>
    </source>
</evidence>
<dbReference type="RefSeq" id="WP_088237051.1">
    <property type="nucleotide sequence ID" value="NZ_FMAY01000026.1"/>
</dbReference>